<evidence type="ECO:0000313" key="1">
    <source>
        <dbReference type="Proteomes" id="UP000887580"/>
    </source>
</evidence>
<dbReference type="Proteomes" id="UP000887580">
    <property type="component" value="Unplaced"/>
</dbReference>
<sequence length="147" mass="17542">MRHTPKQINPNATIYDRQKAVPHSNREKRQRTAYTRNQVLELEKEFHSNKYLTRKRRIEVAHQLMLTERQVKIWFQNRRMKYKKENKDQPGNPPNLQSLAPATQANFINSYHHIAAAMQLQQPFPYASFPSSFLLQNNKHVKESLEF</sequence>
<protein>
    <submittedName>
        <fullName evidence="2">Homeobox domain-containing protein</fullName>
    </submittedName>
</protein>
<accession>A0AC35EUR1</accession>
<organism evidence="1 2">
    <name type="scientific">Panagrolaimus sp. PS1159</name>
    <dbReference type="NCBI Taxonomy" id="55785"/>
    <lineage>
        <taxon>Eukaryota</taxon>
        <taxon>Metazoa</taxon>
        <taxon>Ecdysozoa</taxon>
        <taxon>Nematoda</taxon>
        <taxon>Chromadorea</taxon>
        <taxon>Rhabditida</taxon>
        <taxon>Tylenchina</taxon>
        <taxon>Panagrolaimomorpha</taxon>
        <taxon>Panagrolaimoidea</taxon>
        <taxon>Panagrolaimidae</taxon>
        <taxon>Panagrolaimus</taxon>
    </lineage>
</organism>
<dbReference type="WBParaSite" id="PS1159_v2.g10894.t1">
    <property type="protein sequence ID" value="PS1159_v2.g10894.t1"/>
    <property type="gene ID" value="PS1159_v2.g10894"/>
</dbReference>
<reference evidence="2" key="1">
    <citation type="submission" date="2022-11" db="UniProtKB">
        <authorList>
            <consortium name="WormBaseParasite"/>
        </authorList>
    </citation>
    <scope>IDENTIFICATION</scope>
</reference>
<name>A0AC35EUR1_9BILA</name>
<evidence type="ECO:0000313" key="2">
    <source>
        <dbReference type="WBParaSite" id="PS1159_v2.g10894.t1"/>
    </source>
</evidence>
<proteinExistence type="predicted"/>